<dbReference type="PANTHER" id="PTHR48098">
    <property type="entry name" value="ENTEROCHELIN ESTERASE-RELATED"/>
    <property type="match status" value="1"/>
</dbReference>
<dbReference type="eggNOG" id="COG0627">
    <property type="taxonomic scope" value="Bacteria"/>
</dbReference>
<dbReference type="SUPFAM" id="SSF53474">
    <property type="entry name" value="alpha/beta-Hydrolases"/>
    <property type="match status" value="1"/>
</dbReference>
<dbReference type="Gene3D" id="3.40.50.1820">
    <property type="entry name" value="alpha/beta hydrolase"/>
    <property type="match status" value="1"/>
</dbReference>
<reference evidence="2" key="1">
    <citation type="submission" date="2017-04" db="EMBL/GenBank/DDBJ databases">
        <title>Function of individual gut microbiota members based on whole genome sequencing of pure cultures obtained from chicken caecum.</title>
        <authorList>
            <person name="Medvecky M."/>
            <person name="Cejkova D."/>
            <person name="Polansky O."/>
            <person name="Karasova D."/>
            <person name="Kubasova T."/>
            <person name="Cizek A."/>
            <person name="Rychlik I."/>
        </authorList>
    </citation>
    <scope>NUCLEOTIDE SEQUENCE [LARGE SCALE GENOMIC DNA]</scope>
    <source>
        <strain evidence="2">An70</strain>
    </source>
</reference>
<evidence type="ECO:0000313" key="2">
    <source>
        <dbReference type="Proteomes" id="UP000196560"/>
    </source>
</evidence>
<dbReference type="GO" id="GO:0016747">
    <property type="term" value="F:acyltransferase activity, transferring groups other than amino-acyl groups"/>
    <property type="evidence" value="ECO:0007669"/>
    <property type="project" value="TreeGrafter"/>
</dbReference>
<dbReference type="EMBL" id="NFHO01000011">
    <property type="protein sequence ID" value="OUN41780.1"/>
    <property type="molecule type" value="Genomic_DNA"/>
</dbReference>
<sequence length="298" mass="33769">MALLRVDFYSEYLKRNVVLTAVIPVDKMDGDKRAKKRRGPYRTVYLLHGLFGQDVDWIDKTHVVETAEARDVALIMPSGEDGLYLNKPEINEWHGKFISEELITITRQLFPLSAKREDTALAGISIGAYTALINGMLRPDRFGSIIMLSGAFMRDRILDAVDSHSPRKRKYYERFFGDLDTVIGTEKDYVALAERFESEPDLPKPNFYVACGLHDNLCENNREVVKLLRDTGFDVTYWEPGIGGHEWPFWNAWIDCALDWFAPGEMRPTTAGGDYTALTSLRAPGKPIPMTGEDPSNL</sequence>
<accession>A0A1Y3U8W1</accession>
<comment type="caution">
    <text evidence="1">The sequence shown here is derived from an EMBL/GenBank/DDBJ whole genome shotgun (WGS) entry which is preliminary data.</text>
</comment>
<dbReference type="InterPro" id="IPR050583">
    <property type="entry name" value="Mycobacterial_A85_antigen"/>
</dbReference>
<evidence type="ECO:0008006" key="3">
    <source>
        <dbReference type="Google" id="ProtNLM"/>
    </source>
</evidence>
<gene>
    <name evidence="1" type="ORF">B5G21_09070</name>
</gene>
<dbReference type="RefSeq" id="WP_087186912.1">
    <property type="nucleotide sequence ID" value="NZ_CALUIC010000004.1"/>
</dbReference>
<dbReference type="InterPro" id="IPR029058">
    <property type="entry name" value="AB_hydrolase_fold"/>
</dbReference>
<protein>
    <recommendedName>
        <fullName evidence="3">Acetylesterase</fullName>
    </recommendedName>
</protein>
<dbReference type="Pfam" id="PF00756">
    <property type="entry name" value="Esterase"/>
    <property type="match status" value="1"/>
</dbReference>
<evidence type="ECO:0000313" key="1">
    <source>
        <dbReference type="EMBL" id="OUN41780.1"/>
    </source>
</evidence>
<keyword evidence="2" id="KW-1185">Reference proteome</keyword>
<proteinExistence type="predicted"/>
<organism evidence="1 2">
    <name type="scientific">Enorma massiliensis</name>
    <dbReference type="NCBI Taxonomy" id="1472761"/>
    <lineage>
        <taxon>Bacteria</taxon>
        <taxon>Bacillati</taxon>
        <taxon>Actinomycetota</taxon>
        <taxon>Coriobacteriia</taxon>
        <taxon>Coriobacteriales</taxon>
        <taxon>Coriobacteriaceae</taxon>
        <taxon>Enorma</taxon>
    </lineage>
</organism>
<dbReference type="Proteomes" id="UP000196560">
    <property type="component" value="Unassembled WGS sequence"/>
</dbReference>
<name>A0A1Y3U8W1_9ACTN</name>
<dbReference type="InterPro" id="IPR000801">
    <property type="entry name" value="Esterase-like"/>
</dbReference>
<dbReference type="AlphaFoldDB" id="A0A1Y3U8W1"/>
<dbReference type="STRING" id="1118060.GCA_000311845_00193"/>
<dbReference type="PANTHER" id="PTHR48098:SF1">
    <property type="entry name" value="DIACYLGLYCEROL ACYLTRANSFERASE_MYCOLYLTRANSFERASE AG85A"/>
    <property type="match status" value="1"/>
</dbReference>